<dbReference type="EMBL" id="CAMPGE010020417">
    <property type="protein sequence ID" value="CAI2378664.1"/>
    <property type="molecule type" value="Genomic_DNA"/>
</dbReference>
<dbReference type="Proteomes" id="UP001295684">
    <property type="component" value="Unassembled WGS sequence"/>
</dbReference>
<accession>A0AAD2D2N6</accession>
<protein>
    <submittedName>
        <fullName evidence="1">Uncharacterized protein</fullName>
    </submittedName>
</protein>
<keyword evidence="2" id="KW-1185">Reference proteome</keyword>
<dbReference type="AlphaFoldDB" id="A0AAD2D2N6"/>
<proteinExistence type="predicted"/>
<organism evidence="1 2">
    <name type="scientific">Euplotes crassus</name>
    <dbReference type="NCBI Taxonomy" id="5936"/>
    <lineage>
        <taxon>Eukaryota</taxon>
        <taxon>Sar</taxon>
        <taxon>Alveolata</taxon>
        <taxon>Ciliophora</taxon>
        <taxon>Intramacronucleata</taxon>
        <taxon>Spirotrichea</taxon>
        <taxon>Hypotrichia</taxon>
        <taxon>Euplotida</taxon>
        <taxon>Euplotidae</taxon>
        <taxon>Moneuplotes</taxon>
    </lineage>
</organism>
<reference evidence="1" key="1">
    <citation type="submission" date="2023-07" db="EMBL/GenBank/DDBJ databases">
        <authorList>
            <consortium name="AG Swart"/>
            <person name="Singh M."/>
            <person name="Singh A."/>
            <person name="Seah K."/>
            <person name="Emmerich C."/>
        </authorList>
    </citation>
    <scope>NUCLEOTIDE SEQUENCE</scope>
    <source>
        <strain evidence="1">DP1</strain>
    </source>
</reference>
<comment type="caution">
    <text evidence="1">The sequence shown here is derived from an EMBL/GenBank/DDBJ whole genome shotgun (WGS) entry which is preliminary data.</text>
</comment>
<evidence type="ECO:0000313" key="1">
    <source>
        <dbReference type="EMBL" id="CAI2378664.1"/>
    </source>
</evidence>
<name>A0AAD2D2N6_EUPCR</name>
<evidence type="ECO:0000313" key="2">
    <source>
        <dbReference type="Proteomes" id="UP001295684"/>
    </source>
</evidence>
<gene>
    <name evidence="1" type="ORF">ECRASSUSDP1_LOCUS20063</name>
</gene>
<sequence>METYRETDVLIKELSLLRDCQYFQGNFWSSSICGLIHSHLLNQVYDDATPQLIKLQSIAYLKPKILNNLSVKIRQLARRRRVNEFMEHRSKLRFYHAKFYNLTSSNVLSVRLYLPAIIRVLSNPIKYLGFSKFKFNSKHMNVLFKSLNEVSSVKFTDCYLDRIEIMLCFRRPKRVSHLYLVKCYNFSGEYLSDESVELQAFISFISKIVASSSLTRIDLEISSTRKGADSIRYLMDNKGILKTSLCVNWMYFYHR</sequence>